<comment type="caution">
    <text evidence="2">The sequence shown here is derived from an EMBL/GenBank/DDBJ whole genome shotgun (WGS) entry which is preliminary data.</text>
</comment>
<keyword evidence="3" id="KW-1185">Reference proteome</keyword>
<feature type="region of interest" description="Disordered" evidence="1">
    <location>
        <begin position="1"/>
        <end position="22"/>
    </location>
</feature>
<reference evidence="2" key="1">
    <citation type="submission" date="2022-06" db="EMBL/GenBank/DDBJ databases">
        <title>Uncovering the hologenomic basis of an extraordinary plant invasion.</title>
        <authorList>
            <person name="Bieker V.C."/>
            <person name="Martin M.D."/>
            <person name="Gilbert T."/>
            <person name="Hodgins K."/>
            <person name="Battlay P."/>
            <person name="Petersen B."/>
            <person name="Wilson J."/>
        </authorList>
    </citation>
    <scope>NUCLEOTIDE SEQUENCE</scope>
    <source>
        <strain evidence="2">AA19_3_7</strain>
        <tissue evidence="2">Leaf</tissue>
    </source>
</reference>
<dbReference type="AlphaFoldDB" id="A0AAD5DDP3"/>
<protein>
    <submittedName>
        <fullName evidence="2">Uncharacterized protein</fullName>
    </submittedName>
</protein>
<sequence length="92" mass="10621">MNLHLPHLKTRSHDLHTPHTPYSSGDTLPHHCCPCLLRATLTLHDPLQPPSRLAVMIFNRLRHQESSPPTYSFSRHYQIGFMAKWKMVIGDT</sequence>
<gene>
    <name evidence="2" type="ORF">M8C21_025031</name>
</gene>
<organism evidence="2 3">
    <name type="scientific">Ambrosia artemisiifolia</name>
    <name type="common">Common ragweed</name>
    <dbReference type="NCBI Taxonomy" id="4212"/>
    <lineage>
        <taxon>Eukaryota</taxon>
        <taxon>Viridiplantae</taxon>
        <taxon>Streptophyta</taxon>
        <taxon>Embryophyta</taxon>
        <taxon>Tracheophyta</taxon>
        <taxon>Spermatophyta</taxon>
        <taxon>Magnoliopsida</taxon>
        <taxon>eudicotyledons</taxon>
        <taxon>Gunneridae</taxon>
        <taxon>Pentapetalae</taxon>
        <taxon>asterids</taxon>
        <taxon>campanulids</taxon>
        <taxon>Asterales</taxon>
        <taxon>Asteraceae</taxon>
        <taxon>Asteroideae</taxon>
        <taxon>Heliantheae alliance</taxon>
        <taxon>Heliantheae</taxon>
        <taxon>Ambrosia</taxon>
    </lineage>
</organism>
<evidence type="ECO:0000256" key="1">
    <source>
        <dbReference type="SAM" id="MobiDB-lite"/>
    </source>
</evidence>
<accession>A0AAD5DDP3</accession>
<feature type="compositionally biased region" description="Basic residues" evidence="1">
    <location>
        <begin position="1"/>
        <end position="10"/>
    </location>
</feature>
<dbReference type="Proteomes" id="UP001206925">
    <property type="component" value="Unassembled WGS sequence"/>
</dbReference>
<name>A0AAD5DDP3_AMBAR</name>
<dbReference type="EMBL" id="JAMZMK010000244">
    <property type="protein sequence ID" value="KAI7756846.1"/>
    <property type="molecule type" value="Genomic_DNA"/>
</dbReference>
<proteinExistence type="predicted"/>
<evidence type="ECO:0000313" key="3">
    <source>
        <dbReference type="Proteomes" id="UP001206925"/>
    </source>
</evidence>
<evidence type="ECO:0000313" key="2">
    <source>
        <dbReference type="EMBL" id="KAI7756846.1"/>
    </source>
</evidence>